<evidence type="ECO:0000256" key="1">
    <source>
        <dbReference type="SAM" id="MobiDB-lite"/>
    </source>
</evidence>
<dbReference type="InParanoid" id="A0A674HHN2"/>
<feature type="region of interest" description="Disordered" evidence="1">
    <location>
        <begin position="314"/>
        <end position="333"/>
    </location>
</feature>
<evidence type="ECO:0000313" key="3">
    <source>
        <dbReference type="Proteomes" id="UP000007754"/>
    </source>
</evidence>
<dbReference type="SUPFAM" id="SSF48452">
    <property type="entry name" value="TPR-like"/>
    <property type="match status" value="1"/>
</dbReference>
<name>A0A674HHN2_TAEGU</name>
<dbReference type="SMART" id="SM00028">
    <property type="entry name" value="TPR"/>
    <property type="match status" value="2"/>
</dbReference>
<accession>A0A674HHN2</accession>
<feature type="compositionally biased region" description="Low complexity" evidence="1">
    <location>
        <begin position="86"/>
        <end position="112"/>
    </location>
</feature>
<feature type="compositionally biased region" description="Low complexity" evidence="1">
    <location>
        <begin position="1"/>
        <end position="15"/>
    </location>
</feature>
<dbReference type="PANTHER" id="PTHR46512">
    <property type="entry name" value="PEPTIDYLPROLYL ISOMERASE"/>
    <property type="match status" value="1"/>
</dbReference>
<keyword evidence="3" id="KW-1185">Reference proteome</keyword>
<dbReference type="OMA" id="PWDWSLE"/>
<dbReference type="GeneTree" id="ENSGT01030000237389"/>
<reference evidence="2" key="1">
    <citation type="submission" date="2025-08" db="UniProtKB">
        <authorList>
            <consortium name="Ensembl"/>
        </authorList>
    </citation>
    <scope>IDENTIFICATION</scope>
</reference>
<dbReference type="Ensembl" id="ENSTGUT00000037939.1">
    <property type="protein sequence ID" value="ENSTGUP00000034084.1"/>
    <property type="gene ID" value="ENSTGUG00000020879.1"/>
</dbReference>
<dbReference type="Proteomes" id="UP000007754">
    <property type="component" value="Unplaced"/>
</dbReference>
<reference evidence="2" key="2">
    <citation type="submission" date="2025-09" db="UniProtKB">
        <authorList>
            <consortium name="Ensembl"/>
        </authorList>
    </citation>
    <scope>IDENTIFICATION</scope>
</reference>
<dbReference type="Gene3D" id="1.25.40.10">
    <property type="entry name" value="Tetratricopeptide repeat domain"/>
    <property type="match status" value="1"/>
</dbReference>
<dbReference type="InterPro" id="IPR019734">
    <property type="entry name" value="TPR_rpt"/>
</dbReference>
<protein>
    <submittedName>
        <fullName evidence="2">FKBP prolyl isomerase like</fullName>
    </submittedName>
</protein>
<feature type="region of interest" description="Disordered" evidence="1">
    <location>
        <begin position="1"/>
        <end position="126"/>
    </location>
</feature>
<evidence type="ECO:0000313" key="2">
    <source>
        <dbReference type="Ensembl" id="ENSTGUP00000034084.1"/>
    </source>
</evidence>
<dbReference type="AlphaFoldDB" id="A0A674HHN2"/>
<sequence length="598" mass="62007">MEGAAAANEGAAPRRGANEDKEAEEAAANQQRDEGSAAANGNVPLKGSANERTRSCGLPNQDAETQEATNGGEDPQAANEDTGHKAAANENAAHTALANENSAPSPAANQQQAPPPQHQADDLAPLVAAANQAREPWDWSLEEAWLRTPEGEGLETWGVELEAFEAEPDEEEAELDTLEAELVRRGPVAQGAELITQGVAVKPQGAELIAQGEAFKPQGAGLITQGAAVKPQGAELKAQGEVYKPQGAELITQGMAVKPQGAELKPQGAELIAQGAAVKPQGAELDPCAVNPKDPGAGFEAQGAGFEAQGVEIGAHGAEPSPPDPVSGAWQRSPDGAWWKLRARRGQGLARPGPGSLCRVRLRVPVSCRSPWGAPAVPCGRWLSVRLGEAEGRWSALLDAALETMAAGELAWLRPHRGDDDDGSAAVLLVRLGRFAPAPPFWAAPPAARWHAVEAGLARGAALAANGRDFAAVRALARALRRAVAAAGPAPLPERAAALKAELHAALAAAQLRLGRPAAAASNAGRALALRPAHLEARYARGVALAAMRDLEAARQELLAVLRARPGHGGARRELGRVRGAARERDAQLGARLGKMFA</sequence>
<dbReference type="PANTHER" id="PTHR46512:SF10">
    <property type="entry name" value="FK506-BINDING PROTEIN-LIKE"/>
    <property type="match status" value="1"/>
</dbReference>
<proteinExistence type="predicted"/>
<dbReference type="InterPro" id="IPR050754">
    <property type="entry name" value="FKBP4/5/8-like"/>
</dbReference>
<dbReference type="InterPro" id="IPR011990">
    <property type="entry name" value="TPR-like_helical_dom_sf"/>
</dbReference>
<organism evidence="2 3">
    <name type="scientific">Taeniopygia guttata</name>
    <name type="common">Zebra finch</name>
    <name type="synonym">Poephila guttata</name>
    <dbReference type="NCBI Taxonomy" id="59729"/>
    <lineage>
        <taxon>Eukaryota</taxon>
        <taxon>Metazoa</taxon>
        <taxon>Chordata</taxon>
        <taxon>Craniata</taxon>
        <taxon>Vertebrata</taxon>
        <taxon>Euteleostomi</taxon>
        <taxon>Archelosauria</taxon>
        <taxon>Archosauria</taxon>
        <taxon>Dinosauria</taxon>
        <taxon>Saurischia</taxon>
        <taxon>Theropoda</taxon>
        <taxon>Coelurosauria</taxon>
        <taxon>Aves</taxon>
        <taxon>Neognathae</taxon>
        <taxon>Neoaves</taxon>
        <taxon>Telluraves</taxon>
        <taxon>Australaves</taxon>
        <taxon>Passeriformes</taxon>
        <taxon>Passeroidea</taxon>
        <taxon>Estrildidae</taxon>
        <taxon>Estrildinae</taxon>
        <taxon>Taeniopygia</taxon>
    </lineage>
</organism>